<dbReference type="Gene3D" id="2.130.10.10">
    <property type="entry name" value="YVTN repeat-like/Quinoprotein amine dehydrogenase"/>
    <property type="match status" value="1"/>
</dbReference>
<sequence length="184" mass="21414">NNVLYCLNKKNGHILWWKIIPSRSFYRLEISGERILASSFSSLLLCFDVETGENIGEYDTGQEIKSNPLWVAPYLMFNLHDNKKDEGKLIFLKKILKVSLRSSGESPQKVGAEIAFTVSAVGFYRQNYEFYLKERKEERIVQEKSEKNSWAWFPEKEGDYIVGVKVVDEKESMKTEIPFVIKKD</sequence>
<evidence type="ECO:0000313" key="1">
    <source>
        <dbReference type="EMBL" id="KKL22875.1"/>
    </source>
</evidence>
<evidence type="ECO:0008006" key="2">
    <source>
        <dbReference type="Google" id="ProtNLM"/>
    </source>
</evidence>
<dbReference type="InterPro" id="IPR015943">
    <property type="entry name" value="WD40/YVTN_repeat-like_dom_sf"/>
</dbReference>
<gene>
    <name evidence="1" type="ORF">LCGC14_2431020</name>
</gene>
<organism evidence="1">
    <name type="scientific">marine sediment metagenome</name>
    <dbReference type="NCBI Taxonomy" id="412755"/>
    <lineage>
        <taxon>unclassified sequences</taxon>
        <taxon>metagenomes</taxon>
        <taxon>ecological metagenomes</taxon>
    </lineage>
</organism>
<dbReference type="EMBL" id="LAZR01037178">
    <property type="protein sequence ID" value="KKL22875.1"/>
    <property type="molecule type" value="Genomic_DNA"/>
</dbReference>
<dbReference type="AlphaFoldDB" id="A0A0F9BM31"/>
<protein>
    <recommendedName>
        <fullName evidence="2">Two component regulator three Y domain-containing protein</fullName>
    </recommendedName>
</protein>
<dbReference type="InterPro" id="IPR011047">
    <property type="entry name" value="Quinoprotein_ADH-like_sf"/>
</dbReference>
<accession>A0A0F9BM31</accession>
<proteinExistence type="predicted"/>
<reference evidence="1" key="1">
    <citation type="journal article" date="2015" name="Nature">
        <title>Complex archaea that bridge the gap between prokaryotes and eukaryotes.</title>
        <authorList>
            <person name="Spang A."/>
            <person name="Saw J.H."/>
            <person name="Jorgensen S.L."/>
            <person name="Zaremba-Niedzwiedzka K."/>
            <person name="Martijn J."/>
            <person name="Lind A.E."/>
            <person name="van Eijk R."/>
            <person name="Schleper C."/>
            <person name="Guy L."/>
            <person name="Ettema T.J."/>
        </authorList>
    </citation>
    <scope>NUCLEOTIDE SEQUENCE</scope>
</reference>
<comment type="caution">
    <text evidence="1">The sequence shown here is derived from an EMBL/GenBank/DDBJ whole genome shotgun (WGS) entry which is preliminary data.</text>
</comment>
<dbReference type="SUPFAM" id="SSF50998">
    <property type="entry name" value="Quinoprotein alcohol dehydrogenase-like"/>
    <property type="match status" value="1"/>
</dbReference>
<feature type="non-terminal residue" evidence="1">
    <location>
        <position position="1"/>
    </location>
</feature>
<name>A0A0F9BM31_9ZZZZ</name>